<reference evidence="1 2" key="1">
    <citation type="submission" date="2016-05" db="EMBL/GenBank/DDBJ databases">
        <authorList>
            <person name="Lavstsen T."/>
            <person name="Jespersen J.S."/>
        </authorList>
    </citation>
    <scope>NUCLEOTIDE SEQUENCE [LARGE SCALE GENOMIC DNA]</scope>
    <source>
        <strain evidence="1 2">KCJ1736</strain>
    </source>
</reference>
<dbReference type="CDD" id="cd00090">
    <property type="entry name" value="HTH_ARSR"/>
    <property type="match status" value="1"/>
</dbReference>
<dbReference type="EMBL" id="LXPS01000038">
    <property type="protein sequence ID" value="OAE38192.1"/>
    <property type="molecule type" value="Genomic_DNA"/>
</dbReference>
<gene>
    <name evidence="1" type="ORF">A7J57_17000</name>
</gene>
<comment type="caution">
    <text evidence="1">The sequence shown here is derived from an EMBL/GenBank/DDBJ whole genome shotgun (WGS) entry which is preliminary data.</text>
</comment>
<dbReference type="Gene3D" id="1.10.10.10">
    <property type="entry name" value="Winged helix-like DNA-binding domain superfamily/Winged helix DNA-binding domain"/>
    <property type="match status" value="1"/>
</dbReference>
<evidence type="ECO:0000313" key="2">
    <source>
        <dbReference type="Proteomes" id="UP000077098"/>
    </source>
</evidence>
<protein>
    <submittedName>
        <fullName evidence="1">Uncharacterized protein</fullName>
    </submittedName>
</protein>
<dbReference type="AlphaFoldDB" id="A0A176WYY0"/>
<evidence type="ECO:0000313" key="1">
    <source>
        <dbReference type="EMBL" id="OAE38192.1"/>
    </source>
</evidence>
<dbReference type="InterPro" id="IPR036388">
    <property type="entry name" value="WH-like_DNA-bd_sf"/>
</dbReference>
<dbReference type="Proteomes" id="UP000077098">
    <property type="component" value="Unassembled WGS sequence"/>
</dbReference>
<dbReference type="InterPro" id="IPR036390">
    <property type="entry name" value="WH_DNA-bd_sf"/>
</dbReference>
<accession>A0A176WYY0</accession>
<proteinExistence type="predicted"/>
<dbReference type="GO" id="GO:0006355">
    <property type="term" value="P:regulation of DNA-templated transcription"/>
    <property type="evidence" value="ECO:0007669"/>
    <property type="project" value="UniProtKB-ARBA"/>
</dbReference>
<dbReference type="InterPro" id="IPR011991">
    <property type="entry name" value="ArsR-like_HTH"/>
</dbReference>
<dbReference type="SUPFAM" id="SSF46785">
    <property type="entry name" value="Winged helix' DNA-binding domain"/>
    <property type="match status" value="1"/>
</dbReference>
<name>A0A176WYY0_AGRTU</name>
<dbReference type="RefSeq" id="WP_063950830.1">
    <property type="nucleotide sequence ID" value="NZ_LXPS01000038.1"/>
</dbReference>
<sequence>MTALTIRLSTIKDIKSRFVAAGNLAMSGEPVEAKPSVEFSSYEDLHRILAPLRLAIVKALAGQGPLSIREVARRVGRDVQAVHRDVTSLLHAGIIERNEAGIEFPYDSIHFEFDVKAADAA</sequence>
<organism evidence="1 2">
    <name type="scientific">Agrobacterium tumefaciens</name>
    <dbReference type="NCBI Taxonomy" id="358"/>
    <lineage>
        <taxon>Bacteria</taxon>
        <taxon>Pseudomonadati</taxon>
        <taxon>Pseudomonadota</taxon>
        <taxon>Alphaproteobacteria</taxon>
        <taxon>Hyphomicrobiales</taxon>
        <taxon>Rhizobiaceae</taxon>
        <taxon>Rhizobium/Agrobacterium group</taxon>
        <taxon>Agrobacterium</taxon>
        <taxon>Agrobacterium tumefaciens complex</taxon>
    </lineage>
</organism>
<dbReference type="Pfam" id="PF25212">
    <property type="entry name" value="HVO_A0114"/>
    <property type="match status" value="1"/>
</dbReference>